<proteinExistence type="predicted"/>
<gene>
    <name evidence="2" type="ORF">UY92_C0006G0127</name>
</gene>
<comment type="caution">
    <text evidence="2">The sequence shown here is derived from an EMBL/GenBank/DDBJ whole genome shotgun (WGS) entry which is preliminary data.</text>
</comment>
<keyword evidence="1" id="KW-0812">Transmembrane</keyword>
<name>A0A0G1YH47_9BACT</name>
<keyword evidence="1" id="KW-1133">Transmembrane helix</keyword>
<reference evidence="2 3" key="1">
    <citation type="journal article" date="2015" name="Nature">
        <title>rRNA introns, odd ribosomes, and small enigmatic genomes across a large radiation of phyla.</title>
        <authorList>
            <person name="Brown C.T."/>
            <person name="Hug L.A."/>
            <person name="Thomas B.C."/>
            <person name="Sharon I."/>
            <person name="Castelle C.J."/>
            <person name="Singh A."/>
            <person name="Wilkins M.J."/>
            <person name="Williams K.H."/>
            <person name="Banfield J.F."/>
        </authorList>
    </citation>
    <scope>NUCLEOTIDE SEQUENCE [LARGE SCALE GENOMIC DNA]</scope>
</reference>
<evidence type="ECO:0000313" key="2">
    <source>
        <dbReference type="EMBL" id="KKW42566.1"/>
    </source>
</evidence>
<dbReference type="Proteomes" id="UP000033870">
    <property type="component" value="Unassembled WGS sequence"/>
</dbReference>
<organism evidence="2 3">
    <name type="scientific">Candidatus Magasanikbacteria bacterium GW2011_GWA2_56_11</name>
    <dbReference type="NCBI Taxonomy" id="1619044"/>
    <lineage>
        <taxon>Bacteria</taxon>
        <taxon>Candidatus Magasanikiibacteriota</taxon>
    </lineage>
</organism>
<dbReference type="AlphaFoldDB" id="A0A0G1YH47"/>
<accession>A0A0G1YH47</accession>
<evidence type="ECO:0000256" key="1">
    <source>
        <dbReference type="SAM" id="Phobius"/>
    </source>
</evidence>
<evidence type="ECO:0000313" key="3">
    <source>
        <dbReference type="Proteomes" id="UP000033870"/>
    </source>
</evidence>
<keyword evidence="1" id="KW-0472">Membrane</keyword>
<sequence length="46" mass="4945">MPGRAGNAAILSYISAARVLLVSLSLWAASVKIPRAVDNLEQIMYN</sequence>
<feature type="transmembrane region" description="Helical" evidence="1">
    <location>
        <begin position="6"/>
        <end position="29"/>
    </location>
</feature>
<dbReference type="EMBL" id="LCRX01000006">
    <property type="protein sequence ID" value="KKW42566.1"/>
    <property type="molecule type" value="Genomic_DNA"/>
</dbReference>
<protein>
    <submittedName>
        <fullName evidence="2">Uncharacterized protein</fullName>
    </submittedName>
</protein>